<dbReference type="RefSeq" id="WP_247402138.1">
    <property type="nucleotide sequence ID" value="NZ_JAKNRV010000128.1"/>
</dbReference>
<keyword evidence="2" id="KW-1185">Reference proteome</keyword>
<evidence type="ECO:0000313" key="1">
    <source>
        <dbReference type="EMBL" id="MCK1785557.1"/>
    </source>
</evidence>
<accession>A0ABT0EIK1</accession>
<evidence type="ECO:0000313" key="2">
    <source>
        <dbReference type="Proteomes" id="UP001317085"/>
    </source>
</evidence>
<sequence>AGSDDLNRRSMDELGVYARFAEKACLTKFGQKTSQKGRNHQKLLKKHSPMWEGACPRLRCVSHHCFI</sequence>
<organism evidence="1 2">
    <name type="scientific">Pseudomonas emilianonis</name>
    <dbReference type="NCBI Taxonomy" id="2915812"/>
    <lineage>
        <taxon>Bacteria</taxon>
        <taxon>Pseudomonadati</taxon>
        <taxon>Pseudomonadota</taxon>
        <taxon>Gammaproteobacteria</taxon>
        <taxon>Pseudomonadales</taxon>
        <taxon>Pseudomonadaceae</taxon>
        <taxon>Pseudomonas</taxon>
    </lineage>
</organism>
<dbReference type="EMBL" id="JAKNRV010000128">
    <property type="protein sequence ID" value="MCK1785557.1"/>
    <property type="molecule type" value="Genomic_DNA"/>
</dbReference>
<name>A0ABT0EIK1_9PSED</name>
<feature type="non-terminal residue" evidence="1">
    <location>
        <position position="1"/>
    </location>
</feature>
<gene>
    <name evidence="1" type="ORF">L9Z73_14700</name>
</gene>
<comment type="caution">
    <text evidence="1">The sequence shown here is derived from an EMBL/GenBank/DDBJ whole genome shotgun (WGS) entry which is preliminary data.</text>
</comment>
<proteinExistence type="predicted"/>
<reference evidence="1 2" key="1">
    <citation type="submission" date="2022-02" db="EMBL/GenBank/DDBJ databases">
        <title>Comparative genomics of the first Antarctic Pseudomonas spp. capable of biotransforming 2,4,6-Trinitrotoluene.</title>
        <authorList>
            <person name="Cabrera M.A."/>
            <person name="Marquez S.L."/>
            <person name="Perez-Donoso J.M."/>
        </authorList>
    </citation>
    <scope>NUCLEOTIDE SEQUENCE [LARGE SCALE GENOMIC DNA]</scope>
    <source>
        <strain evidence="1 2">TNT11</strain>
    </source>
</reference>
<protein>
    <submittedName>
        <fullName evidence="1">Uncharacterized protein</fullName>
    </submittedName>
</protein>
<dbReference type="Proteomes" id="UP001317085">
    <property type="component" value="Unassembled WGS sequence"/>
</dbReference>